<evidence type="ECO:0000313" key="3">
    <source>
        <dbReference type="EMBL" id="AXK31813.1"/>
    </source>
</evidence>
<sequence length="183" mass="18797">MEIPMRTRLASRSARLALAAAAALALAAGATATANAGTFTGDGGAGAASTACDMDELNFTVSEETQAGGYLLVTAEAKSHVTCFLEGVTPSASFGSDADTQVSPAEHGPSDRVTVSGMNKAYFGVNPKSVNEDGGVQFDVLHLAVEGDEYNPVTLDLPHTVTVNKPIATNWHNDPSEAVPFAN</sequence>
<accession>A0A345XJJ7</accession>
<dbReference type="Proteomes" id="UP000254425">
    <property type="component" value="Chromosome"/>
</dbReference>
<feature type="domain" description="DUF4232" evidence="2">
    <location>
        <begin position="52"/>
        <end position="171"/>
    </location>
</feature>
<dbReference type="Pfam" id="PF14016">
    <property type="entry name" value="DUF4232"/>
    <property type="match status" value="1"/>
</dbReference>
<evidence type="ECO:0000313" key="4">
    <source>
        <dbReference type="Proteomes" id="UP000254425"/>
    </source>
</evidence>
<dbReference type="KEGG" id="sarm:DVA86_03285"/>
<gene>
    <name evidence="3" type="ORF">DVA86_03285</name>
</gene>
<keyword evidence="1" id="KW-0732">Signal</keyword>
<protein>
    <submittedName>
        <fullName evidence="3">DUF4232 domain-containing protein</fullName>
    </submittedName>
</protein>
<dbReference type="AlphaFoldDB" id="A0A345XJJ7"/>
<evidence type="ECO:0000256" key="1">
    <source>
        <dbReference type="SAM" id="SignalP"/>
    </source>
</evidence>
<evidence type="ECO:0000259" key="2">
    <source>
        <dbReference type="Pfam" id="PF14016"/>
    </source>
</evidence>
<organism evidence="3 4">
    <name type="scientific">Streptomyces armeniacus</name>
    <dbReference type="NCBI Taxonomy" id="83291"/>
    <lineage>
        <taxon>Bacteria</taxon>
        <taxon>Bacillati</taxon>
        <taxon>Actinomycetota</taxon>
        <taxon>Actinomycetes</taxon>
        <taxon>Kitasatosporales</taxon>
        <taxon>Streptomycetaceae</taxon>
        <taxon>Streptomyces</taxon>
    </lineage>
</organism>
<name>A0A345XJJ7_9ACTN</name>
<proteinExistence type="predicted"/>
<keyword evidence="4" id="KW-1185">Reference proteome</keyword>
<dbReference type="InterPro" id="IPR025326">
    <property type="entry name" value="DUF4232"/>
</dbReference>
<reference evidence="3 4" key="1">
    <citation type="submission" date="2018-07" db="EMBL/GenBank/DDBJ databases">
        <title>Draft genome of the type strain Streptomyces armeniacus ATCC 15676.</title>
        <authorList>
            <person name="Labana P."/>
            <person name="Gosse J.T."/>
            <person name="Boddy C.N."/>
        </authorList>
    </citation>
    <scope>NUCLEOTIDE SEQUENCE [LARGE SCALE GENOMIC DNA]</scope>
    <source>
        <strain evidence="3 4">ATCC 15676</strain>
    </source>
</reference>
<feature type="signal peptide" evidence="1">
    <location>
        <begin position="1"/>
        <end position="36"/>
    </location>
</feature>
<dbReference type="EMBL" id="CP031320">
    <property type="protein sequence ID" value="AXK31813.1"/>
    <property type="molecule type" value="Genomic_DNA"/>
</dbReference>
<feature type="chain" id="PRO_5017055470" evidence="1">
    <location>
        <begin position="37"/>
        <end position="183"/>
    </location>
</feature>